<dbReference type="Proteomes" id="UP000275408">
    <property type="component" value="Unassembled WGS sequence"/>
</dbReference>
<dbReference type="Gene3D" id="2.120.10.30">
    <property type="entry name" value="TolB, C-terminal domain"/>
    <property type="match status" value="2"/>
</dbReference>
<protein>
    <recommendedName>
        <fullName evidence="1">ERAP1-like C-terminal domain-containing protein</fullName>
    </recommendedName>
</protein>
<gene>
    <name evidence="2" type="ORF">pdam_00007283</name>
</gene>
<dbReference type="Pfam" id="PF11838">
    <property type="entry name" value="ERAP1_C"/>
    <property type="match status" value="1"/>
</dbReference>
<sequence length="331" mass="37827">MGRSGDQPTFAEARKRFEAHCKGESTVPVYLRAAVYSTVLRHGVVNTLRLCGQLLKEADLHEEKVGLMRWMGAVSQPDLIKTVLEFSMSTDVWSQDTVFVIAGVAGRLTERKLAWQFVRDKSDELYTHYAGGFELITIDELNLKLFPGDTSQYLTRIAVNEKGEIVVIDSNDHCVYRWKPCEKNWKLRKELGQFEVPTGVWYLNDKEILVAVSENSRIQHIDNKTGTVVKSLRTKRIQVMSKERESVFAFGDRGPEKLSDSTCCLQKHPGTFLYKFGKEGNQDGELNWPYYLLVDSSDNLRDTDNDRVQQFSLDGRFTGESITRLPKPLEF</sequence>
<feature type="domain" description="ERAP1-like C-terminal" evidence="1">
    <location>
        <begin position="2"/>
        <end position="135"/>
    </location>
</feature>
<evidence type="ECO:0000259" key="1">
    <source>
        <dbReference type="Pfam" id="PF11838"/>
    </source>
</evidence>
<dbReference type="EMBL" id="RCHS01001135">
    <property type="protein sequence ID" value="RMX55062.1"/>
    <property type="molecule type" value="Genomic_DNA"/>
</dbReference>
<dbReference type="SUPFAM" id="SSF75011">
    <property type="entry name" value="3-carboxy-cis,cis-mucoante lactonizing enzyme"/>
    <property type="match status" value="1"/>
</dbReference>
<dbReference type="PANTHER" id="PTHR24104:SF25">
    <property type="entry name" value="PROTEIN LIN-41"/>
    <property type="match status" value="1"/>
</dbReference>
<comment type="caution">
    <text evidence="2">The sequence shown here is derived from an EMBL/GenBank/DDBJ whole genome shotgun (WGS) entry which is preliminary data.</text>
</comment>
<dbReference type="InterPro" id="IPR011042">
    <property type="entry name" value="6-blade_b-propeller_TolB-like"/>
</dbReference>
<dbReference type="PANTHER" id="PTHR24104">
    <property type="entry name" value="E3 UBIQUITIN-PROTEIN LIGASE NHLRC1-RELATED"/>
    <property type="match status" value="1"/>
</dbReference>
<dbReference type="OrthoDB" id="6018338at2759"/>
<dbReference type="GO" id="GO:0008270">
    <property type="term" value="F:zinc ion binding"/>
    <property type="evidence" value="ECO:0007669"/>
    <property type="project" value="UniProtKB-KW"/>
</dbReference>
<name>A0A3M6UN57_POCDA</name>
<proteinExistence type="predicted"/>
<evidence type="ECO:0000313" key="3">
    <source>
        <dbReference type="Proteomes" id="UP000275408"/>
    </source>
</evidence>
<dbReference type="AlphaFoldDB" id="A0A3M6UN57"/>
<dbReference type="InterPro" id="IPR024571">
    <property type="entry name" value="ERAP1-like_C_dom"/>
</dbReference>
<reference evidence="2 3" key="1">
    <citation type="journal article" date="2018" name="Sci. Rep.">
        <title>Comparative analysis of the Pocillopora damicornis genome highlights role of immune system in coral evolution.</title>
        <authorList>
            <person name="Cunning R."/>
            <person name="Bay R.A."/>
            <person name="Gillette P."/>
            <person name="Baker A.C."/>
            <person name="Traylor-Knowles N."/>
        </authorList>
    </citation>
    <scope>NUCLEOTIDE SEQUENCE [LARGE SCALE GENOMIC DNA]</scope>
    <source>
        <strain evidence="2">RSMAS</strain>
        <tissue evidence="2">Whole animal</tissue>
    </source>
</reference>
<keyword evidence="3" id="KW-1185">Reference proteome</keyword>
<accession>A0A3M6UN57</accession>
<dbReference type="InterPro" id="IPR050952">
    <property type="entry name" value="TRIM-NHL_E3_ligases"/>
</dbReference>
<organism evidence="2 3">
    <name type="scientific">Pocillopora damicornis</name>
    <name type="common">Cauliflower coral</name>
    <name type="synonym">Millepora damicornis</name>
    <dbReference type="NCBI Taxonomy" id="46731"/>
    <lineage>
        <taxon>Eukaryota</taxon>
        <taxon>Metazoa</taxon>
        <taxon>Cnidaria</taxon>
        <taxon>Anthozoa</taxon>
        <taxon>Hexacorallia</taxon>
        <taxon>Scleractinia</taxon>
        <taxon>Astrocoeniina</taxon>
        <taxon>Pocilloporidae</taxon>
        <taxon>Pocillopora</taxon>
    </lineage>
</organism>
<evidence type="ECO:0000313" key="2">
    <source>
        <dbReference type="EMBL" id="RMX55062.1"/>
    </source>
</evidence>
<dbReference type="Gene3D" id="1.25.50.20">
    <property type="match status" value="1"/>
</dbReference>